<evidence type="ECO:0000256" key="1">
    <source>
        <dbReference type="SAM" id="MobiDB-lite"/>
    </source>
</evidence>
<comment type="caution">
    <text evidence="2">The sequence shown here is derived from an EMBL/GenBank/DDBJ whole genome shotgun (WGS) entry which is preliminary data.</text>
</comment>
<dbReference type="Proteomes" id="UP001050975">
    <property type="component" value="Unassembled WGS sequence"/>
</dbReference>
<protein>
    <submittedName>
        <fullName evidence="2">Uncharacterized protein</fullName>
    </submittedName>
</protein>
<evidence type="ECO:0000313" key="3">
    <source>
        <dbReference type="Proteomes" id="UP001050975"/>
    </source>
</evidence>
<dbReference type="AlphaFoldDB" id="A0AAV3X6I7"/>
<dbReference type="RefSeq" id="WP_226582132.1">
    <property type="nucleotide sequence ID" value="NZ_BLAY01000046.1"/>
</dbReference>
<reference evidence="2" key="1">
    <citation type="submission" date="2019-10" db="EMBL/GenBank/DDBJ databases">
        <title>Draft genome sequece of Microseira wollei NIES-4236.</title>
        <authorList>
            <person name="Yamaguchi H."/>
            <person name="Suzuki S."/>
            <person name="Kawachi M."/>
        </authorList>
    </citation>
    <scope>NUCLEOTIDE SEQUENCE</scope>
    <source>
        <strain evidence="2">NIES-4236</strain>
    </source>
</reference>
<feature type="region of interest" description="Disordered" evidence="1">
    <location>
        <begin position="1"/>
        <end position="39"/>
    </location>
</feature>
<keyword evidence="3" id="KW-1185">Reference proteome</keyword>
<feature type="compositionally biased region" description="Basic and acidic residues" evidence="1">
    <location>
        <begin position="1"/>
        <end position="31"/>
    </location>
</feature>
<dbReference type="EMBL" id="BLAY01000046">
    <property type="protein sequence ID" value="GET38492.1"/>
    <property type="molecule type" value="Genomic_DNA"/>
</dbReference>
<sequence length="133" mass="15436">MPRSEPPRNRNLDAWYPDDKRETPQREKGKGLDFMPRLFGGDKPSKNSLDIWEKLAAIWPSKIAPILIEQFGLETTLYAILYAGKDPDEIIMEIWDPQHVESKPSQVFKFKGDNKDFPETRSQAEVMSLTNWD</sequence>
<accession>A0AAV3X6I7</accession>
<gene>
    <name evidence="2" type="ORF">MiSe_32500</name>
</gene>
<organism evidence="2 3">
    <name type="scientific">Microseira wollei NIES-4236</name>
    <dbReference type="NCBI Taxonomy" id="2530354"/>
    <lineage>
        <taxon>Bacteria</taxon>
        <taxon>Bacillati</taxon>
        <taxon>Cyanobacteriota</taxon>
        <taxon>Cyanophyceae</taxon>
        <taxon>Oscillatoriophycideae</taxon>
        <taxon>Aerosakkonematales</taxon>
        <taxon>Aerosakkonemataceae</taxon>
        <taxon>Microseira</taxon>
    </lineage>
</organism>
<proteinExistence type="predicted"/>
<name>A0AAV3X6I7_9CYAN</name>
<evidence type="ECO:0000313" key="2">
    <source>
        <dbReference type="EMBL" id="GET38492.1"/>
    </source>
</evidence>